<evidence type="ECO:0000313" key="3">
    <source>
        <dbReference type="Proteomes" id="UP000183209"/>
    </source>
</evidence>
<feature type="signal peptide" evidence="1">
    <location>
        <begin position="1"/>
        <end position="32"/>
    </location>
</feature>
<evidence type="ECO:0000313" key="2">
    <source>
        <dbReference type="EMBL" id="SFS71720.1"/>
    </source>
</evidence>
<dbReference type="PROSITE" id="PS51257">
    <property type="entry name" value="PROKAR_LIPOPROTEIN"/>
    <property type="match status" value="1"/>
</dbReference>
<accession>A0A1I6S4A0</accession>
<evidence type="ECO:0000256" key="1">
    <source>
        <dbReference type="SAM" id="SignalP"/>
    </source>
</evidence>
<dbReference type="AlphaFoldDB" id="A0A1I6S4A0"/>
<name>A0A1I6S4A0_9FLAO</name>
<organism evidence="2 3">
    <name type="scientific">Zhouia amylolytica</name>
    <dbReference type="NCBI Taxonomy" id="376730"/>
    <lineage>
        <taxon>Bacteria</taxon>
        <taxon>Pseudomonadati</taxon>
        <taxon>Bacteroidota</taxon>
        <taxon>Flavobacteriia</taxon>
        <taxon>Flavobacteriales</taxon>
        <taxon>Flavobacteriaceae</taxon>
        <taxon>Zhouia</taxon>
    </lineage>
</organism>
<protein>
    <recommendedName>
        <fullName evidence="4">Lipocalin-like domain-containing protein</fullName>
    </recommendedName>
</protein>
<dbReference type="Proteomes" id="UP000183209">
    <property type="component" value="Unassembled WGS sequence"/>
</dbReference>
<sequence>MKKMNIKRVLFKNNKTLLVGFAAMTLIFTSCSSDDSEDQTSMEITEETAANAILTAVSPESGGALAFTMEGVAILEGESTANKTTPLAKVGAYECGQEYNTSYSVSEESEDFSVTMDYAWTWMVSCDEMSMPLSAWLSLAGTGVITGPNMAANTTHEATMSISGLEESSDMYTISSEHLIEGVYEVVAEGNEYRFTTSINFITEELMVLKADRTVSSGSLTVSFVGKASNGTSYNFSGTIEFHGNQTGTLTMESGNTYQLSW</sequence>
<reference evidence="2 3" key="1">
    <citation type="submission" date="2016-10" db="EMBL/GenBank/DDBJ databases">
        <authorList>
            <person name="de Groot N.N."/>
        </authorList>
    </citation>
    <scope>NUCLEOTIDE SEQUENCE [LARGE SCALE GENOMIC DNA]</scope>
    <source>
        <strain evidence="2 3">CGMCC 1.6114</strain>
    </source>
</reference>
<gene>
    <name evidence="2" type="ORF">SAMN04487906_1413</name>
</gene>
<dbReference type="OrthoDB" id="645487at2"/>
<proteinExistence type="predicted"/>
<dbReference type="EMBL" id="FPAG01000004">
    <property type="protein sequence ID" value="SFS71720.1"/>
    <property type="molecule type" value="Genomic_DNA"/>
</dbReference>
<evidence type="ECO:0008006" key="4">
    <source>
        <dbReference type="Google" id="ProtNLM"/>
    </source>
</evidence>
<dbReference type="RefSeq" id="WP_074977883.1">
    <property type="nucleotide sequence ID" value="NZ_FPAG01000004.1"/>
</dbReference>
<feature type="chain" id="PRO_5010374794" description="Lipocalin-like domain-containing protein" evidence="1">
    <location>
        <begin position="33"/>
        <end position="262"/>
    </location>
</feature>
<keyword evidence="1" id="KW-0732">Signal</keyword>